<evidence type="ECO:0008006" key="5">
    <source>
        <dbReference type="Google" id="ProtNLM"/>
    </source>
</evidence>
<dbReference type="STRING" id="3818.A0A444XYR5"/>
<keyword evidence="2" id="KW-1133">Transmembrane helix</keyword>
<dbReference type="PANTHER" id="PTHR37222">
    <property type="entry name" value="OS02G0718000 PROTEIN"/>
    <property type="match status" value="1"/>
</dbReference>
<feature type="transmembrane region" description="Helical" evidence="2">
    <location>
        <begin position="146"/>
        <end position="166"/>
    </location>
</feature>
<dbReference type="Proteomes" id="UP000289738">
    <property type="component" value="Chromosome B08"/>
</dbReference>
<gene>
    <name evidence="3" type="ORF">Ahy_B08g089763</name>
</gene>
<feature type="region of interest" description="Disordered" evidence="1">
    <location>
        <begin position="59"/>
        <end position="81"/>
    </location>
</feature>
<organism evidence="3 4">
    <name type="scientific">Arachis hypogaea</name>
    <name type="common">Peanut</name>
    <dbReference type="NCBI Taxonomy" id="3818"/>
    <lineage>
        <taxon>Eukaryota</taxon>
        <taxon>Viridiplantae</taxon>
        <taxon>Streptophyta</taxon>
        <taxon>Embryophyta</taxon>
        <taxon>Tracheophyta</taxon>
        <taxon>Spermatophyta</taxon>
        <taxon>Magnoliopsida</taxon>
        <taxon>eudicotyledons</taxon>
        <taxon>Gunneridae</taxon>
        <taxon>Pentapetalae</taxon>
        <taxon>rosids</taxon>
        <taxon>fabids</taxon>
        <taxon>Fabales</taxon>
        <taxon>Fabaceae</taxon>
        <taxon>Papilionoideae</taxon>
        <taxon>50 kb inversion clade</taxon>
        <taxon>dalbergioids sensu lato</taxon>
        <taxon>Dalbergieae</taxon>
        <taxon>Pterocarpus clade</taxon>
        <taxon>Arachis</taxon>
    </lineage>
</organism>
<proteinExistence type="predicted"/>
<protein>
    <recommendedName>
        <fullName evidence="5">Transmembrane protein</fullName>
    </recommendedName>
</protein>
<dbReference type="AlphaFoldDB" id="A0A444XYR5"/>
<accession>A0A444XYR5</accession>
<sequence length="319" mass="36549">MAAIIFRRLRLASTILRPSFSSSSSTNPLFNNPKPLFLEPFSQSINPFLTNSSLTKPRFFSTNDSEKPESPYPSQNPNFKHQEIEGPTVERDVSPLANETREVLESIMKNVYKLSKVVAVLGLVQLGLGSWIAYKTGSSPFSEVSVQSTLAFAFPFSLAFVLRQSLKPMYFFKKMEEQGRLQILTLTMQVAKQMNLLFVRVRGVSMAYWNPVWMDSENIEDANVEDKTNVIPDSGFQVNQFTSTDLYHAEPIQILTRVREEPRQINNENLERENRRTLDWKFIIIVIVIIMCLIFLFMFGFLFSIVFSNVLNSGNEIED</sequence>
<dbReference type="PANTHER" id="PTHR37222:SF1">
    <property type="entry name" value="OS02G0718000 PROTEIN"/>
    <property type="match status" value="1"/>
</dbReference>
<name>A0A444XYR5_ARAHY</name>
<evidence type="ECO:0000313" key="4">
    <source>
        <dbReference type="Proteomes" id="UP000289738"/>
    </source>
</evidence>
<comment type="caution">
    <text evidence="3">The sequence shown here is derived from an EMBL/GenBank/DDBJ whole genome shotgun (WGS) entry which is preliminary data.</text>
</comment>
<feature type="transmembrane region" description="Helical" evidence="2">
    <location>
        <begin position="282"/>
        <end position="307"/>
    </location>
</feature>
<evidence type="ECO:0000256" key="1">
    <source>
        <dbReference type="SAM" id="MobiDB-lite"/>
    </source>
</evidence>
<feature type="transmembrane region" description="Helical" evidence="2">
    <location>
        <begin position="117"/>
        <end position="134"/>
    </location>
</feature>
<evidence type="ECO:0000256" key="2">
    <source>
        <dbReference type="SAM" id="Phobius"/>
    </source>
</evidence>
<keyword evidence="2" id="KW-0812">Transmembrane</keyword>
<keyword evidence="2" id="KW-0472">Membrane</keyword>
<keyword evidence="4" id="KW-1185">Reference proteome</keyword>
<evidence type="ECO:0000313" key="3">
    <source>
        <dbReference type="EMBL" id="RYQ94821.1"/>
    </source>
</evidence>
<reference evidence="3 4" key="1">
    <citation type="submission" date="2019-01" db="EMBL/GenBank/DDBJ databases">
        <title>Sequencing of cultivated peanut Arachis hypogaea provides insights into genome evolution and oil improvement.</title>
        <authorList>
            <person name="Chen X."/>
        </authorList>
    </citation>
    <scope>NUCLEOTIDE SEQUENCE [LARGE SCALE GENOMIC DNA]</scope>
    <source>
        <strain evidence="4">cv. Fuhuasheng</strain>
        <tissue evidence="3">Leaves</tissue>
    </source>
</reference>
<dbReference type="EMBL" id="SDMP01000018">
    <property type="protein sequence ID" value="RYQ94821.1"/>
    <property type="molecule type" value="Genomic_DNA"/>
</dbReference>